<reference evidence="3" key="2">
    <citation type="submission" date="2020-09" db="EMBL/GenBank/DDBJ databases">
        <authorList>
            <person name="Sun Q."/>
            <person name="Zhou Y."/>
        </authorList>
    </citation>
    <scope>NUCLEOTIDE SEQUENCE</scope>
    <source>
        <strain evidence="3">CGMCC 1.12997</strain>
    </source>
</reference>
<dbReference type="CDD" id="cd00093">
    <property type="entry name" value="HTH_XRE"/>
    <property type="match status" value="1"/>
</dbReference>
<dbReference type="GO" id="GO:0005829">
    <property type="term" value="C:cytosol"/>
    <property type="evidence" value="ECO:0007669"/>
    <property type="project" value="TreeGrafter"/>
</dbReference>
<dbReference type="Gene3D" id="1.10.260.40">
    <property type="entry name" value="lambda repressor-like DNA-binding domains"/>
    <property type="match status" value="1"/>
</dbReference>
<feature type="domain" description="HTH cro/C1-type" evidence="2">
    <location>
        <begin position="13"/>
        <end position="67"/>
    </location>
</feature>
<name>A0A917HE17_9BACT</name>
<evidence type="ECO:0000313" key="3">
    <source>
        <dbReference type="EMBL" id="GGG75801.1"/>
    </source>
</evidence>
<comment type="caution">
    <text evidence="3">The sequence shown here is derived from an EMBL/GenBank/DDBJ whole genome shotgun (WGS) entry which is preliminary data.</text>
</comment>
<protein>
    <recommendedName>
        <fullName evidence="2">HTH cro/C1-type domain-containing protein</fullName>
    </recommendedName>
</protein>
<dbReference type="RefSeq" id="WP_188553842.1">
    <property type="nucleotide sequence ID" value="NZ_BMGT01000002.1"/>
</dbReference>
<dbReference type="Proteomes" id="UP000647241">
    <property type="component" value="Unassembled WGS sequence"/>
</dbReference>
<dbReference type="GO" id="GO:0003677">
    <property type="term" value="F:DNA binding"/>
    <property type="evidence" value="ECO:0007669"/>
    <property type="project" value="UniProtKB-KW"/>
</dbReference>
<dbReference type="Pfam" id="PF01381">
    <property type="entry name" value="HTH_3"/>
    <property type="match status" value="1"/>
</dbReference>
<dbReference type="PANTHER" id="PTHR46797">
    <property type="entry name" value="HTH-TYPE TRANSCRIPTIONAL REGULATOR"/>
    <property type="match status" value="1"/>
</dbReference>
<dbReference type="InterPro" id="IPR001387">
    <property type="entry name" value="Cro/C1-type_HTH"/>
</dbReference>
<evidence type="ECO:0000259" key="2">
    <source>
        <dbReference type="PROSITE" id="PS50943"/>
    </source>
</evidence>
<evidence type="ECO:0000313" key="4">
    <source>
        <dbReference type="Proteomes" id="UP000647241"/>
    </source>
</evidence>
<dbReference type="GO" id="GO:0003700">
    <property type="term" value="F:DNA-binding transcription factor activity"/>
    <property type="evidence" value="ECO:0007669"/>
    <property type="project" value="TreeGrafter"/>
</dbReference>
<organism evidence="3 4">
    <name type="scientific">Edaphobacter dinghuensis</name>
    <dbReference type="NCBI Taxonomy" id="1560005"/>
    <lineage>
        <taxon>Bacteria</taxon>
        <taxon>Pseudomonadati</taxon>
        <taxon>Acidobacteriota</taxon>
        <taxon>Terriglobia</taxon>
        <taxon>Terriglobales</taxon>
        <taxon>Acidobacteriaceae</taxon>
        <taxon>Edaphobacter</taxon>
    </lineage>
</organism>
<dbReference type="EMBL" id="BMGT01000002">
    <property type="protein sequence ID" value="GGG75801.1"/>
    <property type="molecule type" value="Genomic_DNA"/>
</dbReference>
<keyword evidence="1" id="KW-0238">DNA-binding</keyword>
<gene>
    <name evidence="3" type="ORF">GCM10011585_18330</name>
</gene>
<dbReference type="InterPro" id="IPR010982">
    <property type="entry name" value="Lambda_DNA-bd_dom_sf"/>
</dbReference>
<dbReference type="PANTHER" id="PTHR46797:SF1">
    <property type="entry name" value="METHYLPHOSPHONATE SYNTHASE"/>
    <property type="match status" value="1"/>
</dbReference>
<dbReference type="PROSITE" id="PS50943">
    <property type="entry name" value="HTH_CROC1"/>
    <property type="match status" value="1"/>
</dbReference>
<keyword evidence="4" id="KW-1185">Reference proteome</keyword>
<reference evidence="3" key="1">
    <citation type="journal article" date="2014" name="Int. J. Syst. Evol. Microbiol.">
        <title>Complete genome sequence of Corynebacterium casei LMG S-19264T (=DSM 44701T), isolated from a smear-ripened cheese.</title>
        <authorList>
            <consortium name="US DOE Joint Genome Institute (JGI-PGF)"/>
            <person name="Walter F."/>
            <person name="Albersmeier A."/>
            <person name="Kalinowski J."/>
            <person name="Ruckert C."/>
        </authorList>
    </citation>
    <scope>NUCLEOTIDE SEQUENCE</scope>
    <source>
        <strain evidence="3">CGMCC 1.12997</strain>
    </source>
</reference>
<dbReference type="AlphaFoldDB" id="A0A917HE17"/>
<dbReference type="SMART" id="SM00530">
    <property type="entry name" value="HTH_XRE"/>
    <property type="match status" value="1"/>
</dbReference>
<dbReference type="InterPro" id="IPR050807">
    <property type="entry name" value="TransReg_Diox_bact_type"/>
</dbReference>
<accession>A0A917HE17</accession>
<proteinExistence type="predicted"/>
<evidence type="ECO:0000256" key="1">
    <source>
        <dbReference type="ARBA" id="ARBA00023125"/>
    </source>
</evidence>
<sequence length="71" mass="7885">MASDICVALGERIREMRRVKGWRQIDLAEHSGVHEVHISDLERGSREAGLRTLDKIATALGTTLSEMLKGL</sequence>
<dbReference type="SUPFAM" id="SSF47413">
    <property type="entry name" value="lambda repressor-like DNA-binding domains"/>
    <property type="match status" value="1"/>
</dbReference>